<accession>A0A2K3KVL6</accession>
<name>A0A2K3KVL6_TRIPR</name>
<dbReference type="Proteomes" id="UP000236291">
    <property type="component" value="Unassembled WGS sequence"/>
</dbReference>
<feature type="non-terminal residue" evidence="1">
    <location>
        <position position="1"/>
    </location>
</feature>
<evidence type="ECO:0000313" key="1">
    <source>
        <dbReference type="EMBL" id="PNX70330.1"/>
    </source>
</evidence>
<protein>
    <submittedName>
        <fullName evidence="1">Uncharacterized protein</fullName>
    </submittedName>
</protein>
<evidence type="ECO:0000313" key="2">
    <source>
        <dbReference type="Proteomes" id="UP000236291"/>
    </source>
</evidence>
<gene>
    <name evidence="1" type="ORF">L195_g057285</name>
</gene>
<dbReference type="EMBL" id="ASHM01112626">
    <property type="protein sequence ID" value="PNX70330.1"/>
    <property type="molecule type" value="Genomic_DNA"/>
</dbReference>
<reference evidence="1 2" key="2">
    <citation type="journal article" date="2017" name="Front. Plant Sci.">
        <title>Gene Classification and Mining of Molecular Markers Useful in Red Clover (Trifolium pratense) Breeding.</title>
        <authorList>
            <person name="Istvanek J."/>
            <person name="Dluhosova J."/>
            <person name="Dluhos P."/>
            <person name="Patkova L."/>
            <person name="Nedelnik J."/>
            <person name="Repkova J."/>
        </authorList>
    </citation>
    <scope>NUCLEOTIDE SEQUENCE [LARGE SCALE GENOMIC DNA]</scope>
    <source>
        <strain evidence="2">cv. Tatra</strain>
        <tissue evidence="1">Young leaves</tissue>
    </source>
</reference>
<comment type="caution">
    <text evidence="1">The sequence shown here is derived from an EMBL/GenBank/DDBJ whole genome shotgun (WGS) entry which is preliminary data.</text>
</comment>
<proteinExistence type="predicted"/>
<dbReference type="AlphaFoldDB" id="A0A2K3KVL6"/>
<reference evidence="1 2" key="1">
    <citation type="journal article" date="2014" name="Am. J. Bot.">
        <title>Genome assembly and annotation for red clover (Trifolium pratense; Fabaceae).</title>
        <authorList>
            <person name="Istvanek J."/>
            <person name="Jaros M."/>
            <person name="Krenek A."/>
            <person name="Repkova J."/>
        </authorList>
    </citation>
    <scope>NUCLEOTIDE SEQUENCE [LARGE SCALE GENOMIC DNA]</scope>
    <source>
        <strain evidence="2">cv. Tatra</strain>
        <tissue evidence="1">Young leaves</tissue>
    </source>
</reference>
<organism evidence="1 2">
    <name type="scientific">Trifolium pratense</name>
    <name type="common">Red clover</name>
    <dbReference type="NCBI Taxonomy" id="57577"/>
    <lineage>
        <taxon>Eukaryota</taxon>
        <taxon>Viridiplantae</taxon>
        <taxon>Streptophyta</taxon>
        <taxon>Embryophyta</taxon>
        <taxon>Tracheophyta</taxon>
        <taxon>Spermatophyta</taxon>
        <taxon>Magnoliopsida</taxon>
        <taxon>eudicotyledons</taxon>
        <taxon>Gunneridae</taxon>
        <taxon>Pentapetalae</taxon>
        <taxon>rosids</taxon>
        <taxon>fabids</taxon>
        <taxon>Fabales</taxon>
        <taxon>Fabaceae</taxon>
        <taxon>Papilionoideae</taxon>
        <taxon>50 kb inversion clade</taxon>
        <taxon>NPAAA clade</taxon>
        <taxon>Hologalegina</taxon>
        <taxon>IRL clade</taxon>
        <taxon>Trifolieae</taxon>
        <taxon>Trifolium</taxon>
    </lineage>
</organism>
<sequence length="123" mass="13668">EEAAARVAQLANELQPEDISEDDVLASQNQEDVLMIDYPEAGEPSDKGKAPLVEEQVPMVEDQAPVVVDQLQIFQEALREQQEGLERQRTAHLNLESKVDGLVSNVGSLNDKFDQLLAYLKKP</sequence>